<evidence type="ECO:0000256" key="1">
    <source>
        <dbReference type="ARBA" id="ARBA00004141"/>
    </source>
</evidence>
<keyword evidence="8" id="KW-1185">Reference proteome</keyword>
<feature type="transmembrane region" description="Helical" evidence="5">
    <location>
        <begin position="241"/>
        <end position="258"/>
    </location>
</feature>
<feature type="transmembrane region" description="Helical" evidence="5">
    <location>
        <begin position="330"/>
        <end position="350"/>
    </location>
</feature>
<feature type="transmembrane region" description="Helical" evidence="5">
    <location>
        <begin position="31"/>
        <end position="50"/>
    </location>
</feature>
<feature type="transmembrane region" description="Helical" evidence="5">
    <location>
        <begin position="86"/>
        <end position="110"/>
    </location>
</feature>
<dbReference type="STRING" id="52689.AKG39_18330"/>
<dbReference type="Gene3D" id="1.20.1530.20">
    <property type="match status" value="1"/>
</dbReference>
<name>A0A0L6TWC0_9FIRM</name>
<dbReference type="PANTHER" id="PTHR43021:SF2">
    <property type="entry name" value="CATION_H+ EXCHANGER DOMAIN-CONTAINING PROTEIN"/>
    <property type="match status" value="1"/>
</dbReference>
<evidence type="ECO:0000313" key="8">
    <source>
        <dbReference type="Proteomes" id="UP000036873"/>
    </source>
</evidence>
<dbReference type="GO" id="GO:0016020">
    <property type="term" value="C:membrane"/>
    <property type="evidence" value="ECO:0007669"/>
    <property type="project" value="UniProtKB-SubCell"/>
</dbReference>
<reference evidence="8" key="1">
    <citation type="submission" date="2015-07" db="EMBL/GenBank/DDBJ databases">
        <title>Draft genome sequence of Acetobacterium bakii DSM 8293, a potential psychrophilic chemical producer through syngas fermentation.</title>
        <authorList>
            <person name="Song Y."/>
            <person name="Hwang S."/>
            <person name="Cho B.-K."/>
        </authorList>
    </citation>
    <scope>NUCLEOTIDE SEQUENCE [LARGE SCALE GENOMIC DNA]</scope>
    <source>
        <strain evidence="8">DSM 8239</strain>
    </source>
</reference>
<feature type="transmembrane region" description="Helical" evidence="5">
    <location>
        <begin position="56"/>
        <end position="74"/>
    </location>
</feature>
<proteinExistence type="predicted"/>
<dbReference type="EMBL" id="LGYO01000067">
    <property type="protein sequence ID" value="KNZ40347.1"/>
    <property type="molecule type" value="Genomic_DNA"/>
</dbReference>
<comment type="caution">
    <text evidence="7">The sequence shown here is derived from an EMBL/GenBank/DDBJ whole genome shotgun (WGS) entry which is preliminary data.</text>
</comment>
<comment type="subcellular location">
    <subcellularLocation>
        <location evidence="1">Membrane</location>
        <topology evidence="1">Multi-pass membrane protein</topology>
    </subcellularLocation>
</comment>
<feature type="transmembrane region" description="Helical" evidence="5">
    <location>
        <begin position="148"/>
        <end position="170"/>
    </location>
</feature>
<feature type="domain" description="Cation/H+ exchanger transmembrane" evidence="6">
    <location>
        <begin position="11"/>
        <end position="383"/>
    </location>
</feature>
<gene>
    <name evidence="7" type="ORF">AKG39_18330</name>
</gene>
<feature type="transmembrane region" description="Helical" evidence="5">
    <location>
        <begin position="270"/>
        <end position="287"/>
    </location>
</feature>
<dbReference type="InterPro" id="IPR006153">
    <property type="entry name" value="Cation/H_exchanger_TM"/>
</dbReference>
<dbReference type="Pfam" id="PF00999">
    <property type="entry name" value="Na_H_Exchanger"/>
    <property type="match status" value="1"/>
</dbReference>
<evidence type="ECO:0000256" key="3">
    <source>
        <dbReference type="ARBA" id="ARBA00022989"/>
    </source>
</evidence>
<dbReference type="InterPro" id="IPR038770">
    <property type="entry name" value="Na+/solute_symporter_sf"/>
</dbReference>
<dbReference type="RefSeq" id="WP_050741855.1">
    <property type="nucleotide sequence ID" value="NZ_LGYO01000067.1"/>
</dbReference>
<feature type="transmembrane region" description="Helical" evidence="5">
    <location>
        <begin position="6"/>
        <end position="24"/>
    </location>
</feature>
<dbReference type="AlphaFoldDB" id="A0A0L6TWC0"/>
<feature type="transmembrane region" description="Helical" evidence="5">
    <location>
        <begin position="362"/>
        <end position="384"/>
    </location>
</feature>
<evidence type="ECO:0000256" key="2">
    <source>
        <dbReference type="ARBA" id="ARBA00022692"/>
    </source>
</evidence>
<evidence type="ECO:0000256" key="4">
    <source>
        <dbReference type="ARBA" id="ARBA00023136"/>
    </source>
</evidence>
<evidence type="ECO:0000259" key="6">
    <source>
        <dbReference type="Pfam" id="PF00999"/>
    </source>
</evidence>
<dbReference type="GO" id="GO:1902600">
    <property type="term" value="P:proton transmembrane transport"/>
    <property type="evidence" value="ECO:0007669"/>
    <property type="project" value="InterPro"/>
</dbReference>
<dbReference type="GO" id="GO:0015297">
    <property type="term" value="F:antiporter activity"/>
    <property type="evidence" value="ECO:0007669"/>
    <property type="project" value="InterPro"/>
</dbReference>
<dbReference type="Proteomes" id="UP000036873">
    <property type="component" value="Unassembled WGS sequence"/>
</dbReference>
<accession>A0A0L6TWC0</accession>
<keyword evidence="3 5" id="KW-1133">Transmembrane helix</keyword>
<protein>
    <submittedName>
        <fullName evidence="7">Sodium:proton exchanger</fullName>
    </submittedName>
</protein>
<dbReference type="PATRIC" id="fig|52689.4.peg.3368"/>
<keyword evidence="4 5" id="KW-0472">Membrane</keyword>
<evidence type="ECO:0000313" key="7">
    <source>
        <dbReference type="EMBL" id="KNZ40347.1"/>
    </source>
</evidence>
<feature type="transmembrane region" description="Helical" evidence="5">
    <location>
        <begin position="116"/>
        <end position="136"/>
    </location>
</feature>
<keyword evidence="2 5" id="KW-0812">Transmembrane</keyword>
<feature type="transmembrane region" description="Helical" evidence="5">
    <location>
        <begin position="218"/>
        <end position="235"/>
    </location>
</feature>
<dbReference type="PANTHER" id="PTHR43021">
    <property type="entry name" value="NA(+)/H(+) ANTIPORTER-RELATED"/>
    <property type="match status" value="1"/>
</dbReference>
<evidence type="ECO:0000256" key="5">
    <source>
        <dbReference type="SAM" id="Phobius"/>
    </source>
</evidence>
<organism evidence="7 8">
    <name type="scientific">Acetobacterium bakii</name>
    <dbReference type="NCBI Taxonomy" id="52689"/>
    <lineage>
        <taxon>Bacteria</taxon>
        <taxon>Bacillati</taxon>
        <taxon>Bacillota</taxon>
        <taxon>Clostridia</taxon>
        <taxon>Eubacteriales</taxon>
        <taxon>Eubacteriaceae</taxon>
        <taxon>Acetobacterium</taxon>
    </lineage>
</organism>
<feature type="transmembrane region" description="Helical" evidence="5">
    <location>
        <begin position="190"/>
        <end position="211"/>
    </location>
</feature>
<feature type="transmembrane region" description="Helical" evidence="5">
    <location>
        <begin position="293"/>
        <end position="318"/>
    </location>
</feature>
<sequence length="401" mass="42551">MESKIIIDVAIMLFAGILMGRLAKFVKMPNVTGYLIAGLLLGPSFLNIISANMVDGFIVISDIALGFIAFSIGSQFDLNYFKKVGIAPIVIATAEALCAVILVTLVLILFGFDMKLSIMLGAIAAATAPAQTIMVIKQYQAKGTLTSMLMSVVAIDDAIALIAFGFAATIVNVMSSNVQTSIALSVLTPFYEVIISFILGAVAGILMKLIFRWFKKPSNQICIVIASILMTYWLANTVHGSPLLACMALGGVLVNIYRDRIDTVLKTTDTFTPPIFMIFFVISGAGFEVSALPAIGLIGILYVVVRVIGKVAGAWFGGKITKQEDKICKYLGPTLMPQAGVALGLVVVAAKLVPAYADQIQVVILCSTFIYSVIGPIAAKIALVKAGEIVIPPKASALEKN</sequence>